<evidence type="ECO:0000259" key="2">
    <source>
        <dbReference type="Pfam" id="PF02518"/>
    </source>
</evidence>
<evidence type="ECO:0000313" key="3">
    <source>
        <dbReference type="EMBL" id="GIH06778.1"/>
    </source>
</evidence>
<evidence type="ECO:0000313" key="4">
    <source>
        <dbReference type="Proteomes" id="UP000612899"/>
    </source>
</evidence>
<accession>A0A8J3VIC4</accession>
<keyword evidence="1" id="KW-0808">Transferase</keyword>
<dbReference type="PANTHER" id="PTHR35526">
    <property type="entry name" value="ANTI-SIGMA-F FACTOR RSBW-RELATED"/>
    <property type="match status" value="1"/>
</dbReference>
<dbReference type="Gene3D" id="3.30.565.10">
    <property type="entry name" value="Histidine kinase-like ATPase, C-terminal domain"/>
    <property type="match status" value="1"/>
</dbReference>
<dbReference type="EMBL" id="BONY01000030">
    <property type="protein sequence ID" value="GIH06778.1"/>
    <property type="molecule type" value="Genomic_DNA"/>
</dbReference>
<dbReference type="GO" id="GO:0004674">
    <property type="term" value="F:protein serine/threonine kinase activity"/>
    <property type="evidence" value="ECO:0007669"/>
    <property type="project" value="UniProtKB-KW"/>
</dbReference>
<dbReference type="AlphaFoldDB" id="A0A8J3VIC4"/>
<organism evidence="3 4">
    <name type="scientific">Rhizocola hellebori</name>
    <dbReference type="NCBI Taxonomy" id="1392758"/>
    <lineage>
        <taxon>Bacteria</taxon>
        <taxon>Bacillati</taxon>
        <taxon>Actinomycetota</taxon>
        <taxon>Actinomycetes</taxon>
        <taxon>Micromonosporales</taxon>
        <taxon>Micromonosporaceae</taxon>
        <taxon>Rhizocola</taxon>
    </lineage>
</organism>
<dbReference type="Proteomes" id="UP000612899">
    <property type="component" value="Unassembled WGS sequence"/>
</dbReference>
<protein>
    <submittedName>
        <fullName evidence="3">STAS domain-containing protein</fullName>
    </submittedName>
</protein>
<sequence>MVTLAHTTSYDFETGLARLWFHGDLDMVSAAKIRSAMLKTLSEHPLAVIVNLDDLEILQELALLVLPALVHNREDVPILLCCDPISPTGIIVRAASLGGMLIYAHEREASAVLAKGRSSSKRAHVLLRPTPAAPAVARRLVVRLCEAWDLEIVTEVAELIISELVTNAVRHAGTDIEVTAAIGEHFLHLHVRDRSKQLPTLSGADGLQTAHRRGLQMVDRLSNGWGTTLTAYGKTVWATLRLTPPAPPR</sequence>
<dbReference type="InterPro" id="IPR003594">
    <property type="entry name" value="HATPase_dom"/>
</dbReference>
<dbReference type="RefSeq" id="WP_203910587.1">
    <property type="nucleotide sequence ID" value="NZ_BONY01000030.1"/>
</dbReference>
<name>A0A8J3VIC4_9ACTN</name>
<dbReference type="Pfam" id="PF02518">
    <property type="entry name" value="HATPase_c"/>
    <property type="match status" value="1"/>
</dbReference>
<dbReference type="CDD" id="cd16936">
    <property type="entry name" value="HATPase_RsbW-like"/>
    <property type="match status" value="1"/>
</dbReference>
<dbReference type="PANTHER" id="PTHR35526:SF3">
    <property type="entry name" value="ANTI-SIGMA-F FACTOR RSBW"/>
    <property type="match status" value="1"/>
</dbReference>
<dbReference type="InterPro" id="IPR036890">
    <property type="entry name" value="HATPase_C_sf"/>
</dbReference>
<keyword evidence="1" id="KW-0418">Kinase</keyword>
<proteinExistence type="predicted"/>
<gene>
    <name evidence="3" type="ORF">Rhe02_48450</name>
</gene>
<dbReference type="SUPFAM" id="SSF55874">
    <property type="entry name" value="ATPase domain of HSP90 chaperone/DNA topoisomerase II/histidine kinase"/>
    <property type="match status" value="1"/>
</dbReference>
<keyword evidence="4" id="KW-1185">Reference proteome</keyword>
<reference evidence="3" key="1">
    <citation type="submission" date="2021-01" db="EMBL/GenBank/DDBJ databases">
        <title>Whole genome shotgun sequence of Rhizocola hellebori NBRC 109834.</title>
        <authorList>
            <person name="Komaki H."/>
            <person name="Tamura T."/>
        </authorList>
    </citation>
    <scope>NUCLEOTIDE SEQUENCE</scope>
    <source>
        <strain evidence="3">NBRC 109834</strain>
    </source>
</reference>
<evidence type="ECO:0000256" key="1">
    <source>
        <dbReference type="ARBA" id="ARBA00022527"/>
    </source>
</evidence>
<feature type="domain" description="Histidine kinase/HSP90-like ATPase" evidence="2">
    <location>
        <begin position="158"/>
        <end position="243"/>
    </location>
</feature>
<comment type="caution">
    <text evidence="3">The sequence shown here is derived from an EMBL/GenBank/DDBJ whole genome shotgun (WGS) entry which is preliminary data.</text>
</comment>
<keyword evidence="1" id="KW-0723">Serine/threonine-protein kinase</keyword>
<dbReference type="InterPro" id="IPR050267">
    <property type="entry name" value="Anti-sigma-factor_SerPK"/>
</dbReference>